<dbReference type="EMBL" id="JBBPCC010000002">
    <property type="protein sequence ID" value="MEK8127058.1"/>
    <property type="molecule type" value="Genomic_DNA"/>
</dbReference>
<evidence type="ECO:0000313" key="1">
    <source>
        <dbReference type="EMBL" id="MEK8127058.1"/>
    </source>
</evidence>
<sequence length="486" mass="54640">MRAFLLHSNEPGLEALLDGLRIPHGHKPPDGLTGRPRLIYWGAYHPDKGDADALQPVKSILAVQQPQRLHELLRLHGLHAADPDVSATAEARGVKERENWSHEYMVPVFQLQALTLFHRPGSTVFYGGEGAAGAPVRSRRENSYTEVGLEQPGYYAARAIRTAVRSIYALGLDYGVVRIGVRADATLAVRDVEPVPKLTPRLTQLFAEAINRLDRSLELEAARRDPPEVMLGADPEFLLMTEQGNVKFASEFVGKDGPFGCDSIVLPSRRKIFPLAELRPVPSTDVRELVGHLHRTMQLAARRITDTELTWVAGGMPVPGFPLGGHIHFSGVELDPQLLRVLDNYVALPLTLLEDATTVERKPQYGFLGDFRRQRHGGFEYRVLPSWMVSPSVAKGVLALAKLTAEHYKLLKRRPLADYEVVKAYYSSDKARIRPFVPALWNDLEKLPGYAKLESYLLPLRRMMLQMRSWNEREDIRPKWKIAPFV</sequence>
<reference evidence="1 2" key="1">
    <citation type="submission" date="2024-04" db="EMBL/GenBank/DDBJ databases">
        <title>draft genome sequnece of Paenibacillus filicis.</title>
        <authorList>
            <person name="Kim D.-U."/>
        </authorList>
    </citation>
    <scope>NUCLEOTIDE SEQUENCE [LARGE SCALE GENOMIC DNA]</scope>
    <source>
        <strain evidence="1 2">KACC14197</strain>
    </source>
</reference>
<evidence type="ECO:0000313" key="2">
    <source>
        <dbReference type="Proteomes" id="UP001469365"/>
    </source>
</evidence>
<proteinExistence type="predicted"/>
<keyword evidence="2" id="KW-1185">Reference proteome</keyword>
<gene>
    <name evidence="1" type="ORF">WMW72_03945</name>
</gene>
<name>A0ABU9DDX7_9BACL</name>
<dbReference type="InterPro" id="IPR025681">
    <property type="entry name" value="COOH-NH2_lig"/>
</dbReference>
<dbReference type="Proteomes" id="UP001469365">
    <property type="component" value="Unassembled WGS sequence"/>
</dbReference>
<dbReference type="RefSeq" id="WP_341414122.1">
    <property type="nucleotide sequence ID" value="NZ_JBBPCC010000002.1"/>
</dbReference>
<organism evidence="1 2">
    <name type="scientific">Paenibacillus filicis</name>
    <dbReference type="NCBI Taxonomy" id="669464"/>
    <lineage>
        <taxon>Bacteria</taxon>
        <taxon>Bacillati</taxon>
        <taxon>Bacillota</taxon>
        <taxon>Bacilli</taxon>
        <taxon>Bacillales</taxon>
        <taxon>Paenibacillaceae</taxon>
        <taxon>Paenibacillus</taxon>
    </lineage>
</organism>
<evidence type="ECO:0008006" key="3">
    <source>
        <dbReference type="Google" id="ProtNLM"/>
    </source>
</evidence>
<dbReference type="Pfam" id="PF14395">
    <property type="entry name" value="COOH-NH2_lig"/>
    <property type="match status" value="1"/>
</dbReference>
<accession>A0ABU9DDX7</accession>
<protein>
    <recommendedName>
        <fullName evidence="3">PhiEco32-like amidoligase-type 2 protein</fullName>
    </recommendedName>
</protein>
<comment type="caution">
    <text evidence="1">The sequence shown here is derived from an EMBL/GenBank/DDBJ whole genome shotgun (WGS) entry which is preliminary data.</text>
</comment>